<dbReference type="RefSeq" id="WP_153091287.1">
    <property type="nucleotide sequence ID" value="NZ_CATKVS010000004.1"/>
</dbReference>
<proteinExistence type="predicted"/>
<evidence type="ECO:0000313" key="5">
    <source>
        <dbReference type="Proteomes" id="UP000423156"/>
    </source>
</evidence>
<evidence type="ECO:0000259" key="1">
    <source>
        <dbReference type="PROSITE" id="PS51750"/>
    </source>
</evidence>
<protein>
    <submittedName>
        <fullName evidence="2">BRO family protein</fullName>
    </submittedName>
</protein>
<dbReference type="EMBL" id="JAPDVG010000001">
    <property type="protein sequence ID" value="MCW4132947.1"/>
    <property type="molecule type" value="Genomic_DNA"/>
</dbReference>
<dbReference type="EMBL" id="JANDXR010000004">
    <property type="protein sequence ID" value="MCP9500974.1"/>
    <property type="molecule type" value="Genomic_DNA"/>
</dbReference>
<organism evidence="4 5">
    <name type="scientific">Segatella copri</name>
    <dbReference type="NCBI Taxonomy" id="165179"/>
    <lineage>
        <taxon>Bacteria</taxon>
        <taxon>Pseudomonadati</taxon>
        <taxon>Bacteroidota</taxon>
        <taxon>Bacteroidia</taxon>
        <taxon>Bacteroidales</taxon>
        <taxon>Prevotellaceae</taxon>
        <taxon>Segatella</taxon>
    </lineage>
</organism>
<reference evidence="5" key="1">
    <citation type="submission" date="2019-09" db="EMBL/GenBank/DDBJ databases">
        <title>Distinct polysaccharide growth profiles of human intestinal Prevotella copri isolates.</title>
        <authorList>
            <person name="Fehlner-Peach H."/>
            <person name="Magnabosco C."/>
            <person name="Raghavan V."/>
            <person name="Scher J.U."/>
            <person name="Tett A."/>
            <person name="Cox L.M."/>
            <person name="Gottsegen C."/>
            <person name="Watters A."/>
            <person name="Wiltshire- Gordon J.D."/>
            <person name="Segata N."/>
            <person name="Bonneau R."/>
            <person name="Littman D.R."/>
        </authorList>
    </citation>
    <scope>NUCLEOTIDE SEQUENCE [LARGE SCALE GENOMIC DNA]</scope>
    <source>
        <strain evidence="5">BU41712</strain>
    </source>
</reference>
<feature type="domain" description="Bro-N" evidence="1">
    <location>
        <begin position="1"/>
        <end position="33"/>
    </location>
</feature>
<dbReference type="AlphaFoldDB" id="A0AA91A0U8"/>
<comment type="caution">
    <text evidence="4">The sequence shown here is derived from an EMBL/GenBank/DDBJ whole genome shotgun (WGS) entry which is preliminary data.</text>
</comment>
<dbReference type="EMBL" id="VZBZ01000004">
    <property type="protein sequence ID" value="MQN76358.1"/>
    <property type="molecule type" value="Genomic_DNA"/>
</dbReference>
<gene>
    <name evidence="4" type="ORF">F7D71_00410</name>
    <name evidence="2" type="ORF">NND11_05330</name>
    <name evidence="3" type="ORF">ONT19_15445</name>
</gene>
<evidence type="ECO:0000313" key="4">
    <source>
        <dbReference type="EMBL" id="MQN76358.1"/>
    </source>
</evidence>
<reference evidence="2" key="2">
    <citation type="submission" date="2022-07" db="EMBL/GenBank/DDBJ databases">
        <title>Prevotella copri.</title>
        <authorList>
            <person name="Yang C."/>
        </authorList>
    </citation>
    <scope>NUCLEOTIDE SEQUENCE</scope>
    <source>
        <strain evidence="2">HF88</strain>
    </source>
</reference>
<accession>A0AA91A0U8</accession>
<dbReference type="Proteomes" id="UP001206014">
    <property type="component" value="Unassembled WGS sequence"/>
</dbReference>
<evidence type="ECO:0000313" key="3">
    <source>
        <dbReference type="EMBL" id="MCW4132947.1"/>
    </source>
</evidence>
<reference evidence="4" key="4">
    <citation type="submission" date="2022-12" db="EMBL/GenBank/DDBJ databases">
        <title>Distinct polysaccharide growth profiles of human intestinal Prevotella copri isolates.</title>
        <authorList>
            <person name="Fehlner-Peach H."/>
            <person name="Magnabosco C."/>
            <person name="Raghavan V."/>
            <person name="Scher J.U."/>
            <person name="Tett A."/>
            <person name="Cox L.M."/>
            <person name="Gottsegen C."/>
            <person name="Watters A."/>
            <person name="Wiltshire- Gordon J.D."/>
            <person name="Segata N."/>
            <person name="Bonneau R."/>
            <person name="Littman D.R."/>
        </authorList>
    </citation>
    <scope>NUCLEOTIDE SEQUENCE</scope>
    <source>
        <strain evidence="4">BU41712</strain>
    </source>
</reference>
<dbReference type="InterPro" id="IPR003497">
    <property type="entry name" value="BRO_N_domain"/>
</dbReference>
<name>A0AA91A0U8_9BACT</name>
<dbReference type="Proteomes" id="UP001209417">
    <property type="component" value="Unassembled WGS sequence"/>
</dbReference>
<reference evidence="3" key="3">
    <citation type="submission" date="2022-11" db="EMBL/GenBank/DDBJ databases">
        <title>Genomic repertoires linked with pathogenic potency of arthritogenic Prevotella copri isolated from the gut of rheumatoid arthritis patients.</title>
        <authorList>
            <person name="Nii T."/>
            <person name="Maeda Y."/>
            <person name="Motooka D."/>
            <person name="Naito M."/>
            <person name="Matsumoto Y."/>
            <person name="Ogawa T."/>
            <person name="Oguro-Igashira E."/>
            <person name="Kishikawa T."/>
            <person name="Yamashita M."/>
            <person name="Koizumi S."/>
            <person name="Kurakawa T."/>
            <person name="Okumura R."/>
            <person name="Kayama H."/>
            <person name="Murakami M."/>
            <person name="Sakaguchi T."/>
            <person name="Das B."/>
            <person name="Nakamura S."/>
            <person name="Okada Y."/>
            <person name="Kumanogoh A."/>
            <person name="Takeda K."/>
        </authorList>
    </citation>
    <scope>NUCLEOTIDE SEQUENCE</scope>
    <source>
        <strain evidence="3">H019-1</strain>
    </source>
</reference>
<dbReference type="Proteomes" id="UP000423156">
    <property type="component" value="Unassembled WGS sequence"/>
</dbReference>
<dbReference type="Pfam" id="PF02498">
    <property type="entry name" value="Bro-N"/>
    <property type="match status" value="1"/>
</dbReference>
<sequence length="33" mass="3653">MLYVNESGFYALVLGSKLSTAVKFKNWVTAEVS</sequence>
<dbReference type="PROSITE" id="PS51750">
    <property type="entry name" value="BRO_N"/>
    <property type="match status" value="1"/>
</dbReference>
<evidence type="ECO:0000313" key="2">
    <source>
        <dbReference type="EMBL" id="MCP9500974.1"/>
    </source>
</evidence>